<accession>A0A833XLL8</accession>
<dbReference type="AlphaFoldDB" id="A0A833XLL8"/>
<dbReference type="Gramene" id="Jr06_07640_p1">
    <property type="protein sequence ID" value="cds.Jr06_07640_p1"/>
    <property type="gene ID" value="Jr06_07640"/>
</dbReference>
<dbReference type="Proteomes" id="UP000619265">
    <property type="component" value="Unassembled WGS sequence"/>
</dbReference>
<comment type="caution">
    <text evidence="1">The sequence shown here is derived from an EMBL/GenBank/DDBJ whole genome shotgun (WGS) entry which is preliminary data.</text>
</comment>
<organism evidence="1 2">
    <name type="scientific">Juglans regia</name>
    <name type="common">English walnut</name>
    <dbReference type="NCBI Taxonomy" id="51240"/>
    <lineage>
        <taxon>Eukaryota</taxon>
        <taxon>Viridiplantae</taxon>
        <taxon>Streptophyta</taxon>
        <taxon>Embryophyta</taxon>
        <taxon>Tracheophyta</taxon>
        <taxon>Spermatophyta</taxon>
        <taxon>Magnoliopsida</taxon>
        <taxon>eudicotyledons</taxon>
        <taxon>Gunneridae</taxon>
        <taxon>Pentapetalae</taxon>
        <taxon>rosids</taxon>
        <taxon>fabids</taxon>
        <taxon>Fagales</taxon>
        <taxon>Juglandaceae</taxon>
        <taxon>Juglans</taxon>
    </lineage>
</organism>
<name>A0A833XLL8_JUGRE</name>
<dbReference type="PANTHER" id="PTHR11439:SF498">
    <property type="entry name" value="DNAK FAMILY PROTEIN"/>
    <property type="match status" value="1"/>
</dbReference>
<protein>
    <submittedName>
        <fullName evidence="1">Uncharacterized protein</fullName>
    </submittedName>
</protein>
<dbReference type="EMBL" id="LIHL02000006">
    <property type="protein sequence ID" value="KAF5468343.1"/>
    <property type="molecule type" value="Genomic_DNA"/>
</dbReference>
<gene>
    <name evidence="1" type="ORF">F2P56_012501</name>
</gene>
<reference evidence="1" key="2">
    <citation type="submission" date="2020-03" db="EMBL/GenBank/DDBJ databases">
        <title>Walnut 2.0.</title>
        <authorList>
            <person name="Marrano A."/>
            <person name="Britton M."/>
            <person name="Zimin A.V."/>
            <person name="Zaini P.A."/>
            <person name="Workman R."/>
            <person name="Puiu D."/>
            <person name="Bianco L."/>
            <person name="Allen B.J."/>
            <person name="Troggio M."/>
            <person name="Leslie C.A."/>
            <person name="Timp W."/>
            <person name="Dendekar A."/>
            <person name="Salzberg S.L."/>
            <person name="Neale D.B."/>
        </authorList>
    </citation>
    <scope>NUCLEOTIDE SEQUENCE</scope>
    <source>
        <tissue evidence="1">Leaves</tissue>
    </source>
</reference>
<dbReference type="CDD" id="cd09272">
    <property type="entry name" value="RNase_HI_RT_Ty1"/>
    <property type="match status" value="1"/>
</dbReference>
<proteinExistence type="predicted"/>
<evidence type="ECO:0000313" key="2">
    <source>
        <dbReference type="Proteomes" id="UP000619265"/>
    </source>
</evidence>
<sequence length="149" mass="16303">MASPHSYPVFHKPIFDHSISIPTQSSPHQSVCIPIHTNYVSTQLAPHQSLLAPSLPRRSSRAHKPPGYSQDFHCHLASSQACSSPPSNGNYGSLSGWAGCQDTRRSITGFCIFLSSSLISWKSKKQSTVSRSSTESEYRAMANIICEIV</sequence>
<reference evidence="1" key="1">
    <citation type="submission" date="2015-10" db="EMBL/GenBank/DDBJ databases">
        <authorList>
            <person name="Martinez-Garcia P.J."/>
            <person name="Crepeau M.W."/>
            <person name="Puiu D."/>
            <person name="Gonzalez-Ibeas D."/>
            <person name="Whalen J."/>
            <person name="Stevens K."/>
            <person name="Paul R."/>
            <person name="Butterfield T."/>
            <person name="Britton M."/>
            <person name="Reagan R."/>
            <person name="Chakraborty S."/>
            <person name="Walawage S.L."/>
            <person name="Vasquez-Gross H.A."/>
            <person name="Cardeno C."/>
            <person name="Famula R."/>
            <person name="Pratt K."/>
            <person name="Kuruganti S."/>
            <person name="Aradhya M.K."/>
            <person name="Leslie C.A."/>
            <person name="Dandekar A.M."/>
            <person name="Salzberg S.L."/>
            <person name="Wegrzyn J.L."/>
            <person name="Langley C.H."/>
            <person name="Neale D.B."/>
        </authorList>
    </citation>
    <scope>NUCLEOTIDE SEQUENCE</scope>
    <source>
        <tissue evidence="1">Leaves</tissue>
    </source>
</reference>
<dbReference type="PANTHER" id="PTHR11439">
    <property type="entry name" value="GAG-POL-RELATED RETROTRANSPOSON"/>
    <property type="match status" value="1"/>
</dbReference>
<evidence type="ECO:0000313" key="1">
    <source>
        <dbReference type="EMBL" id="KAF5468343.1"/>
    </source>
</evidence>